<reference evidence="1" key="1">
    <citation type="submission" date="2021-02" db="EMBL/GenBank/DDBJ databases">
        <authorList>
            <person name="Nowell W R."/>
        </authorList>
    </citation>
    <scope>NUCLEOTIDE SEQUENCE</scope>
</reference>
<dbReference type="Proteomes" id="UP000663864">
    <property type="component" value="Unassembled WGS sequence"/>
</dbReference>
<accession>A0A815GAW2</accession>
<dbReference type="AlphaFoldDB" id="A0A815GAW2"/>
<evidence type="ECO:0000313" key="1">
    <source>
        <dbReference type="EMBL" id="CAF1336901.1"/>
    </source>
</evidence>
<proteinExistence type="predicted"/>
<dbReference type="EMBL" id="CAJNOT010002696">
    <property type="protein sequence ID" value="CAF1336901.1"/>
    <property type="molecule type" value="Genomic_DNA"/>
</dbReference>
<evidence type="ECO:0000313" key="2">
    <source>
        <dbReference type="Proteomes" id="UP000663864"/>
    </source>
</evidence>
<name>A0A815GAW2_9BILA</name>
<organism evidence="1 2">
    <name type="scientific">Rotaria sordida</name>
    <dbReference type="NCBI Taxonomy" id="392033"/>
    <lineage>
        <taxon>Eukaryota</taxon>
        <taxon>Metazoa</taxon>
        <taxon>Spiralia</taxon>
        <taxon>Gnathifera</taxon>
        <taxon>Rotifera</taxon>
        <taxon>Eurotatoria</taxon>
        <taxon>Bdelloidea</taxon>
        <taxon>Philodinida</taxon>
        <taxon>Philodinidae</taxon>
        <taxon>Rotaria</taxon>
    </lineage>
</organism>
<protein>
    <submittedName>
        <fullName evidence="1">Uncharacterized protein</fullName>
    </submittedName>
</protein>
<comment type="caution">
    <text evidence="1">The sequence shown here is derived from an EMBL/GenBank/DDBJ whole genome shotgun (WGS) entry which is preliminary data.</text>
</comment>
<sequence>MIQHVVHNLTLEQIKFLNRGPTYVPPCQLHILSKSSVTLAELVTKEMVPLRRHLNKLFAKYLVDLSRKMNFEEEIQVAFNESFLGPLPTMLEHRALYEKQIIQSIRYHLNKDRLILRRTADDKNTYYLGRLDELQQKSNEYIENSNSYEFIGIINENNTEEKYLKEVIQSIDTGLEKLYQRKLINKDYQMKFSISKKTNVKLPYVYFLPRKDQEDNLLVEPRFSSYRRSPIFALASYLEEILRPLYENHSQSTTFLNSGDFMQKLDYYCTQQQFLLKPTTNFATFKIHNLHMNVSHSSLLRALGTFLVSPLDEHIFQEFHDDFDVYVETSIQFDKRRRQFVKEYEDDLFDIEQCPETVGVQEEQQYLSENQESESTTQWNATTRIKTDNIVTSSQLFPKYLSHESKEFDRMIFGLRQQTGTSIYTEKLRAIAFLIDQLERIELEKHLYTTYLRSGQGTLVQNKEPSLLLWPV</sequence>
<gene>
    <name evidence="1" type="ORF">ZHD862_LOCUS29839</name>
</gene>